<accession>A0A4S3J5G3</accession>
<keyword evidence="3" id="KW-1185">Reference proteome</keyword>
<organism evidence="2 3">
    <name type="scientific">Aspergillus tanneri</name>
    <dbReference type="NCBI Taxonomy" id="1220188"/>
    <lineage>
        <taxon>Eukaryota</taxon>
        <taxon>Fungi</taxon>
        <taxon>Dikarya</taxon>
        <taxon>Ascomycota</taxon>
        <taxon>Pezizomycotina</taxon>
        <taxon>Eurotiomycetes</taxon>
        <taxon>Eurotiomycetidae</taxon>
        <taxon>Eurotiales</taxon>
        <taxon>Aspergillaceae</taxon>
        <taxon>Aspergillus</taxon>
        <taxon>Aspergillus subgen. Circumdati</taxon>
    </lineage>
</organism>
<protein>
    <submittedName>
        <fullName evidence="2">Uncharacterized protein</fullName>
    </submittedName>
</protein>
<reference evidence="2 3" key="1">
    <citation type="submission" date="2019-03" db="EMBL/GenBank/DDBJ databases">
        <title>The genome sequence of a newly discovered highly antifungal drug resistant Aspergillus species, Aspergillus tanneri NIH 1004.</title>
        <authorList>
            <person name="Mounaud S."/>
            <person name="Singh I."/>
            <person name="Joardar V."/>
            <person name="Pakala S."/>
            <person name="Pakala S."/>
            <person name="Venepally P."/>
            <person name="Hoover J."/>
            <person name="Nierman W."/>
            <person name="Chung J."/>
            <person name="Losada L."/>
        </authorList>
    </citation>
    <scope>NUCLEOTIDE SEQUENCE [LARGE SCALE GENOMIC DNA]</scope>
    <source>
        <strain evidence="2 3">NIH1004</strain>
    </source>
</reference>
<comment type="caution">
    <text evidence="2">The sequence shown here is derived from an EMBL/GenBank/DDBJ whole genome shotgun (WGS) entry which is preliminary data.</text>
</comment>
<evidence type="ECO:0000256" key="1">
    <source>
        <dbReference type="SAM" id="MobiDB-lite"/>
    </source>
</evidence>
<gene>
    <name evidence="2" type="ORF">EYZ11_010380</name>
</gene>
<name>A0A4S3J5G3_9EURO</name>
<evidence type="ECO:0000313" key="2">
    <source>
        <dbReference type="EMBL" id="THC90153.1"/>
    </source>
</evidence>
<dbReference type="AlphaFoldDB" id="A0A4S3J5G3"/>
<dbReference type="EMBL" id="SOSA01000553">
    <property type="protein sequence ID" value="THC90153.1"/>
    <property type="molecule type" value="Genomic_DNA"/>
</dbReference>
<evidence type="ECO:0000313" key="3">
    <source>
        <dbReference type="Proteomes" id="UP000308092"/>
    </source>
</evidence>
<sequence>MEVHTVQATARKGEVLFWWKKGTGSQIFVPYGTEDHPIYRIRAGSYEPYDPMNTRPDEPQKVPQATQPRGRVKLISEGEDGNLTEAWKFTRADVAGILGIGWKIDDDDEESVEPLDCIWPEPYACYPQTRALVKWKDGQVTLEDRSFIRRITQGSNLQGDRVIYQKAMASEVLYRQEEGLP</sequence>
<proteinExistence type="predicted"/>
<dbReference type="VEuPathDB" id="FungiDB:EYZ11_010380"/>
<feature type="region of interest" description="Disordered" evidence="1">
    <location>
        <begin position="49"/>
        <end position="68"/>
    </location>
</feature>
<dbReference type="Proteomes" id="UP000308092">
    <property type="component" value="Unassembled WGS sequence"/>
</dbReference>